<protein>
    <submittedName>
        <fullName evidence="1">Unannotated protein</fullName>
    </submittedName>
</protein>
<proteinExistence type="predicted"/>
<dbReference type="AlphaFoldDB" id="A0A6J7J9M2"/>
<evidence type="ECO:0000313" key="1">
    <source>
        <dbReference type="EMBL" id="CAB4939965.1"/>
    </source>
</evidence>
<dbReference type="CDD" id="cd00586">
    <property type="entry name" value="4HBT"/>
    <property type="match status" value="1"/>
</dbReference>
<dbReference type="Pfam" id="PF13279">
    <property type="entry name" value="4HBT_2"/>
    <property type="match status" value="1"/>
</dbReference>
<reference evidence="1" key="1">
    <citation type="submission" date="2020-05" db="EMBL/GenBank/DDBJ databases">
        <authorList>
            <person name="Chiriac C."/>
            <person name="Salcher M."/>
            <person name="Ghai R."/>
            <person name="Kavagutti S V."/>
        </authorList>
    </citation>
    <scope>NUCLEOTIDE SEQUENCE</scope>
</reference>
<dbReference type="EMBL" id="CAFBMX010000009">
    <property type="protein sequence ID" value="CAB4939965.1"/>
    <property type="molecule type" value="Genomic_DNA"/>
</dbReference>
<dbReference type="SUPFAM" id="SSF54637">
    <property type="entry name" value="Thioesterase/thiol ester dehydrase-isomerase"/>
    <property type="match status" value="1"/>
</dbReference>
<organism evidence="1">
    <name type="scientific">freshwater metagenome</name>
    <dbReference type="NCBI Taxonomy" id="449393"/>
    <lineage>
        <taxon>unclassified sequences</taxon>
        <taxon>metagenomes</taxon>
        <taxon>ecological metagenomes</taxon>
    </lineage>
</organism>
<dbReference type="Gene3D" id="3.10.129.10">
    <property type="entry name" value="Hotdog Thioesterase"/>
    <property type="match status" value="1"/>
</dbReference>
<accession>A0A6J7J9M2</accession>
<name>A0A6J7J9M2_9ZZZZ</name>
<dbReference type="InterPro" id="IPR029069">
    <property type="entry name" value="HotDog_dom_sf"/>
</dbReference>
<sequence length="146" mass="16662">MGIVRRRMARYEVSHRHELTAEDMDDFGHLNQARYHHIIGRARRRFLFGPFVPDPMALDHPTPNGHFVLARVELDYHREVVMEDGWVIARAWLERMGSKSITVANDVVRPDGTVAASGLTIMVAWDPEARCAREINAPERAVYSGT</sequence>
<gene>
    <name evidence="1" type="ORF">UFOPK3674_01760</name>
</gene>